<keyword evidence="3" id="KW-0057">Aromatic amino acid biosynthesis</keyword>
<comment type="pathway">
    <text evidence="3">Amino-acid biosynthesis; L-tryptophan biosynthesis; L-tryptophan from chorismate: step 1/5.</text>
</comment>
<dbReference type="Proteomes" id="UP000253061">
    <property type="component" value="Unassembled WGS sequence"/>
</dbReference>
<comment type="caution">
    <text evidence="8">The sequence shown here is derived from an EMBL/GenBank/DDBJ whole genome shotgun (WGS) entry which is preliminary data.</text>
</comment>
<dbReference type="PROSITE" id="PS51273">
    <property type="entry name" value="GATASE_TYPE_1"/>
    <property type="match status" value="1"/>
</dbReference>
<proteinExistence type="predicted"/>
<keyword evidence="1" id="KW-0315">Glutamine amidotransferase</keyword>
<evidence type="ECO:0000256" key="2">
    <source>
        <dbReference type="NCBIfam" id="TIGR01815"/>
    </source>
</evidence>
<dbReference type="EC" id="4.1.3.27" evidence="2 3"/>
<evidence type="ECO:0000256" key="1">
    <source>
        <dbReference type="ARBA" id="ARBA00022962"/>
    </source>
</evidence>
<dbReference type="PIRSF" id="PIRSF036934">
    <property type="entry name" value="TrpE-G"/>
    <property type="match status" value="1"/>
</dbReference>
<dbReference type="EMBL" id="JPWB01000002">
    <property type="protein sequence ID" value="RCK23882.1"/>
    <property type="molecule type" value="Genomic_DNA"/>
</dbReference>
<dbReference type="InterPro" id="IPR017926">
    <property type="entry name" value="GATASE"/>
</dbReference>
<dbReference type="RefSeq" id="WP_062953677.1">
    <property type="nucleotide sequence ID" value="NZ_JPWB01000002.1"/>
</dbReference>
<evidence type="ECO:0000259" key="6">
    <source>
        <dbReference type="Pfam" id="PF00425"/>
    </source>
</evidence>
<dbReference type="NCBIfam" id="TIGR01815">
    <property type="entry name" value="TrpE-clade3"/>
    <property type="match status" value="1"/>
</dbReference>
<dbReference type="Pfam" id="PF00117">
    <property type="entry name" value="GATase"/>
    <property type="match status" value="1"/>
</dbReference>
<dbReference type="CDD" id="cd01743">
    <property type="entry name" value="GATase1_Anthranilate_Synthase"/>
    <property type="match status" value="1"/>
</dbReference>
<reference evidence="8 9" key="1">
    <citation type="submission" date="2014-07" db="EMBL/GenBank/DDBJ databases">
        <title>Draft genome sequence of Thalassospira profundimaris R8-17.</title>
        <authorList>
            <person name="Lai Q."/>
            <person name="Shao Z."/>
        </authorList>
    </citation>
    <scope>NUCLEOTIDE SEQUENCE [LARGE SCALE GENOMIC DNA]</scope>
    <source>
        <strain evidence="8 9">R8-17</strain>
    </source>
</reference>
<dbReference type="InterPro" id="IPR005801">
    <property type="entry name" value="ADC_synthase"/>
</dbReference>
<gene>
    <name evidence="8" type="ORF">TH6_03950</name>
</gene>
<dbReference type="GO" id="GO:0004049">
    <property type="term" value="F:anthranilate synthase activity"/>
    <property type="evidence" value="ECO:0007669"/>
    <property type="project" value="UniProtKB-UniRule"/>
</dbReference>
<dbReference type="UniPathway" id="UPA00035">
    <property type="reaction ID" value="UER00040"/>
</dbReference>
<accession>A0A367VHJ7</accession>
<dbReference type="PANTHER" id="PTHR11236">
    <property type="entry name" value="AMINOBENZOATE/ANTHRANILATE SYNTHASE"/>
    <property type="match status" value="1"/>
</dbReference>
<feature type="domain" description="Glutamine amidotransferase" evidence="5">
    <location>
        <begin position="536"/>
        <end position="711"/>
    </location>
</feature>
<organism evidence="8 9">
    <name type="scientific">Thalassospira profundimaris</name>
    <dbReference type="NCBI Taxonomy" id="502049"/>
    <lineage>
        <taxon>Bacteria</taxon>
        <taxon>Pseudomonadati</taxon>
        <taxon>Pseudomonadota</taxon>
        <taxon>Alphaproteobacteria</taxon>
        <taxon>Rhodospirillales</taxon>
        <taxon>Thalassospiraceae</taxon>
        <taxon>Thalassospira</taxon>
    </lineage>
</organism>
<dbReference type="NCBIfam" id="TIGR00566">
    <property type="entry name" value="trpG_papA"/>
    <property type="match status" value="1"/>
</dbReference>
<dbReference type="PRINTS" id="PR00096">
    <property type="entry name" value="GATASE"/>
</dbReference>
<dbReference type="PANTHER" id="PTHR11236:SF9">
    <property type="entry name" value="ANTHRANILATE SYNTHASE COMPONENT 1"/>
    <property type="match status" value="1"/>
</dbReference>
<keyword evidence="3" id="KW-0822">Tryptophan biosynthesis</keyword>
<dbReference type="SUPFAM" id="SSF56322">
    <property type="entry name" value="ADC synthase"/>
    <property type="match status" value="1"/>
</dbReference>
<feature type="domain" description="Chorismate-utilising enzyme C-terminal" evidence="6">
    <location>
        <begin position="253"/>
        <end position="506"/>
    </location>
</feature>
<dbReference type="InterPro" id="IPR006805">
    <property type="entry name" value="Anth_synth_I_N"/>
</dbReference>
<name>A0A367VHJ7_9PROT</name>
<evidence type="ECO:0000256" key="4">
    <source>
        <dbReference type="SAM" id="MobiDB-lite"/>
    </source>
</evidence>
<dbReference type="Pfam" id="PF04715">
    <property type="entry name" value="Anth_synt_I_N"/>
    <property type="match status" value="1"/>
</dbReference>
<evidence type="ECO:0000259" key="5">
    <source>
        <dbReference type="Pfam" id="PF00117"/>
    </source>
</evidence>
<dbReference type="InterPro" id="IPR029062">
    <property type="entry name" value="Class_I_gatase-like"/>
</dbReference>
<evidence type="ECO:0000256" key="3">
    <source>
        <dbReference type="PIRNR" id="PIRNR036934"/>
    </source>
</evidence>
<dbReference type="InterPro" id="IPR019999">
    <property type="entry name" value="Anth_synth_I-like"/>
</dbReference>
<keyword evidence="3" id="KW-0028">Amino-acid biosynthesis</keyword>
<dbReference type="AlphaFoldDB" id="A0A367VHJ7"/>
<evidence type="ECO:0000259" key="7">
    <source>
        <dbReference type="Pfam" id="PF04715"/>
    </source>
</evidence>
<dbReference type="Gene3D" id="3.60.120.10">
    <property type="entry name" value="Anthranilate synthase"/>
    <property type="match status" value="1"/>
</dbReference>
<dbReference type="Pfam" id="PF00425">
    <property type="entry name" value="Chorismate_bind"/>
    <property type="match status" value="1"/>
</dbReference>
<keyword evidence="3 8" id="KW-0456">Lyase</keyword>
<dbReference type="Gene3D" id="3.40.50.880">
    <property type="match status" value="1"/>
</dbReference>
<dbReference type="SUPFAM" id="SSF52317">
    <property type="entry name" value="Class I glutamine amidotransferase-like"/>
    <property type="match status" value="1"/>
</dbReference>
<dbReference type="PRINTS" id="PR00097">
    <property type="entry name" value="ANTSNTHASEII"/>
</dbReference>
<dbReference type="InterPro" id="IPR010112">
    <property type="entry name" value="TrpE-G_bact"/>
</dbReference>
<protein>
    <recommendedName>
        <fullName evidence="2 3">Anthranilate synthase</fullName>
        <ecNumber evidence="2 3">4.1.3.27</ecNumber>
    </recommendedName>
</protein>
<dbReference type="InterPro" id="IPR015890">
    <property type="entry name" value="Chorismate_C"/>
</dbReference>
<dbReference type="NCBIfam" id="NF010081">
    <property type="entry name" value="PRK13566.1"/>
    <property type="match status" value="1"/>
</dbReference>
<dbReference type="GO" id="GO:0000162">
    <property type="term" value="P:L-tryptophan biosynthetic process"/>
    <property type="evidence" value="ECO:0007669"/>
    <property type="project" value="UniProtKB-UniRule"/>
</dbReference>
<feature type="region of interest" description="Disordered" evidence="4">
    <location>
        <begin position="723"/>
        <end position="754"/>
    </location>
</feature>
<evidence type="ECO:0000313" key="8">
    <source>
        <dbReference type="EMBL" id="RCK23882.1"/>
    </source>
</evidence>
<feature type="domain" description="Anthranilate synthase component I N-terminal" evidence="7">
    <location>
        <begin position="108"/>
        <end position="209"/>
    </location>
</feature>
<feature type="compositionally biased region" description="Basic and acidic residues" evidence="4">
    <location>
        <begin position="741"/>
        <end position="754"/>
    </location>
</feature>
<dbReference type="InterPro" id="IPR006221">
    <property type="entry name" value="TrpG/PapA_dom"/>
</dbReference>
<comment type="catalytic activity">
    <reaction evidence="3">
        <text>chorismate + L-glutamine = anthranilate + pyruvate + L-glutamate + H(+)</text>
        <dbReference type="Rhea" id="RHEA:21732"/>
        <dbReference type="ChEBI" id="CHEBI:15361"/>
        <dbReference type="ChEBI" id="CHEBI:15378"/>
        <dbReference type="ChEBI" id="CHEBI:16567"/>
        <dbReference type="ChEBI" id="CHEBI:29748"/>
        <dbReference type="ChEBI" id="CHEBI:29985"/>
        <dbReference type="ChEBI" id="CHEBI:58359"/>
        <dbReference type="EC" id="4.1.3.27"/>
    </reaction>
</comment>
<evidence type="ECO:0000313" key="9">
    <source>
        <dbReference type="Proteomes" id="UP000253061"/>
    </source>
</evidence>
<feature type="compositionally biased region" description="Acidic residues" evidence="4">
    <location>
        <begin position="731"/>
        <end position="740"/>
    </location>
</feature>
<sequence length="754" mass="83057">MTTPTSQTGISADSSEYRYTTDGGVSVIRRMTEMPYENATEGLIDALDGTKGVLLSSSYEFPGRYSRWDMGFDAPPLEIVGRERGFAVHALNDRGQVLLDTISAALENHPHVESLTNGEDGLYGVVKKPAAWFPEEERSQQPSLFSVVRALRDLFGHKGDERLGLYGAFGYDIALHFEQINLAQDRPADHKDIHLFLPDQLVTVDHASHVATRFDYEFIAPDGRSTAGLERISQPHPPSRGNNATIENDMKQGEYAAIVDDAKQRFARGELFEVVPSRVFRTPCDTRPSEIFRRLKRRNPAPYGFLINLGDGEHLIGASPEMYVRVKGQRIETCPISGTIARGRDAIEDAENIRTLLNSAKEESELTMCTDVDRNDKARVCKPGSIRILGRRQIEMYSRLIHTVDHVEGRLRDGFDALDAFLTHCWAVTVTGAPKRAAMKHIETVERSSRAWYGGAIGAVLCNGDLNTGLTLRTVRLKQGVAEVRAGATLLFDSEPDAEEAETVLKASAMIDAVTRDAKDELPLDPTVSGVGKRVLLIDHEDSFVQNLASYIRATGAETLTLRPGFPDQAFEDFKPDLVFLSPGPGRPEDYHLRDSIERALAAGLPVFGVCLGLQGIVEFFGGSLGQLVTPMHGKPSKVKLDTTDPLFDGLPEDIVVGRYHSLFAKAAEMPADIEVTARSDDGVIMGIRHKSLPISAVQFHPESLLTLQGDVGMRMIANLLRNPHGQRPDDEIEEPEQDDTTNKEDTATDHKAA</sequence>